<feature type="compositionally biased region" description="Basic and acidic residues" evidence="1">
    <location>
        <begin position="631"/>
        <end position="649"/>
    </location>
</feature>
<dbReference type="EMBL" id="GBHO01034402">
    <property type="protein sequence ID" value="JAG09202.1"/>
    <property type="molecule type" value="Transcribed_RNA"/>
</dbReference>
<feature type="region of interest" description="Disordered" evidence="1">
    <location>
        <begin position="37"/>
        <end position="68"/>
    </location>
</feature>
<feature type="compositionally biased region" description="Basic and acidic residues" evidence="1">
    <location>
        <begin position="318"/>
        <end position="336"/>
    </location>
</feature>
<feature type="region of interest" description="Disordered" evidence="1">
    <location>
        <begin position="196"/>
        <end position="429"/>
    </location>
</feature>
<name>A0A0A9WP49_LYGHE</name>
<evidence type="ECO:0000313" key="2">
    <source>
        <dbReference type="EMBL" id="JAG09202.1"/>
    </source>
</evidence>
<feature type="compositionally biased region" description="Basic and acidic residues" evidence="1">
    <location>
        <begin position="1"/>
        <end position="11"/>
    </location>
</feature>
<feature type="region of interest" description="Disordered" evidence="1">
    <location>
        <begin position="122"/>
        <end position="165"/>
    </location>
</feature>
<feature type="compositionally biased region" description="Basic and acidic residues" evidence="1">
    <location>
        <begin position="449"/>
        <end position="463"/>
    </location>
</feature>
<feature type="compositionally biased region" description="Basic and acidic residues" evidence="1">
    <location>
        <begin position="125"/>
        <end position="150"/>
    </location>
</feature>
<feature type="compositionally biased region" description="Polar residues" evidence="1">
    <location>
        <begin position="356"/>
        <end position="391"/>
    </location>
</feature>
<feature type="non-terminal residue" evidence="3">
    <location>
        <position position="1"/>
    </location>
</feature>
<protein>
    <submittedName>
        <fullName evidence="3">Uncharacterized protein</fullName>
    </submittedName>
</protein>
<organism evidence="3">
    <name type="scientific">Lygus hesperus</name>
    <name type="common">Western plant bug</name>
    <dbReference type="NCBI Taxonomy" id="30085"/>
    <lineage>
        <taxon>Eukaryota</taxon>
        <taxon>Metazoa</taxon>
        <taxon>Ecdysozoa</taxon>
        <taxon>Arthropoda</taxon>
        <taxon>Hexapoda</taxon>
        <taxon>Insecta</taxon>
        <taxon>Pterygota</taxon>
        <taxon>Neoptera</taxon>
        <taxon>Paraneoptera</taxon>
        <taxon>Hemiptera</taxon>
        <taxon>Heteroptera</taxon>
        <taxon>Panheteroptera</taxon>
        <taxon>Cimicomorpha</taxon>
        <taxon>Miridae</taxon>
        <taxon>Mirini</taxon>
        <taxon>Lygus</taxon>
    </lineage>
</organism>
<feature type="compositionally biased region" description="Polar residues" evidence="1">
    <location>
        <begin position="584"/>
        <end position="608"/>
    </location>
</feature>
<sequence>AQSEPEPHRSADQMTPAQSEHDQAPCILSSESCTCSVTYSRSDGSRHKRDPKNNEPQKSKSDTTKCTCPQDIEGIFQDFDDKYSKCVQEIKLLIREGYLPRYNGSEESFTVTREITIVPSRSKSACKEDKPSKEPPHHHLEFHGSQDKVYSDATVTESQDKYQAPTDLRADIEELKRLVKNTRFGHCPCCKCCKCEKDGKSSEECSKPQDQNEPGKFKSEPYLVRDQPLSKHSGEKEKELNKKVENVEELRKEPARGSKHDHEPGKKQSEPTLPPTKYFSKMVEPKGVTSKAKDEPGEYESEPPSVPGKQPAEYSSKGVEESDKNPDQRRSTKEHQPYQSSRSITDSSSVRFGTPTKYSSDETVGSNKKLSEGSNNKGESGKYQSEPSSLEVQPPIKRAPYSDKEIEEANQVPPEGSKVIHITQSYMDPEELPTVIKELIVPSETTQIDSKKQAARKSQDQDQAKAQAQSDTETPQKGKTRLSRSSNASRSLPSKSSIGGSNKTSETKPEGGKESSKIPRSSDLKNRDGRSSKSAEESGTTENLHRESEARGGLKSSNLDKTRPTEGNNQPKRGGRSLGPMTNYEPSRTDNSPVTESGATAAQKTTGPDQGPSFEAEGEYSGVKRGSKGTSEAKKGERKNELAEGKETEANMQNENEIGVTRRELSQGRKTPKKPGSLSEGNVSSPRTKERILRRTTMRR</sequence>
<feature type="compositionally biased region" description="Low complexity" evidence="1">
    <location>
        <begin position="340"/>
        <end position="349"/>
    </location>
</feature>
<dbReference type="EMBL" id="GBHO01034398">
    <property type="protein sequence ID" value="JAG09206.1"/>
    <property type="molecule type" value="Transcribed_RNA"/>
</dbReference>
<feature type="compositionally biased region" description="Basic and acidic residues" evidence="1">
    <location>
        <begin position="505"/>
        <end position="536"/>
    </location>
</feature>
<feature type="compositionally biased region" description="Low complexity" evidence="1">
    <location>
        <begin position="483"/>
        <end position="497"/>
    </location>
</feature>
<evidence type="ECO:0000256" key="1">
    <source>
        <dbReference type="SAM" id="MobiDB-lite"/>
    </source>
</evidence>
<feature type="compositionally biased region" description="Basic and acidic residues" evidence="1">
    <location>
        <begin position="51"/>
        <end position="63"/>
    </location>
</feature>
<dbReference type="AlphaFoldDB" id="A0A0A9WP49"/>
<feature type="compositionally biased region" description="Basic and acidic residues" evidence="1">
    <location>
        <begin position="196"/>
        <end position="207"/>
    </location>
</feature>
<feature type="region of interest" description="Disordered" evidence="1">
    <location>
        <begin position="445"/>
        <end position="700"/>
    </location>
</feature>
<reference evidence="3" key="2">
    <citation type="submission" date="2014-07" db="EMBL/GenBank/DDBJ databases">
        <authorList>
            <person name="Hull J."/>
        </authorList>
    </citation>
    <scope>NUCLEOTIDE SEQUENCE</scope>
</reference>
<accession>A0A0A9WP49</accession>
<feature type="compositionally biased region" description="Basic and acidic residues" evidence="1">
    <location>
        <begin position="228"/>
        <end position="269"/>
    </location>
</feature>
<reference evidence="3" key="1">
    <citation type="journal article" date="2014" name="PLoS ONE">
        <title>Transcriptome-Based Identification of ABC Transporters in the Western Tarnished Plant Bug Lygus hesperus.</title>
        <authorList>
            <person name="Hull J.J."/>
            <person name="Chaney K."/>
            <person name="Geib S.M."/>
            <person name="Fabrick J.A."/>
            <person name="Brent C.S."/>
            <person name="Walsh D."/>
            <person name="Lavine L.C."/>
        </authorList>
    </citation>
    <scope>NUCLEOTIDE SEQUENCE</scope>
</reference>
<feature type="region of interest" description="Disordered" evidence="1">
    <location>
        <begin position="1"/>
        <end position="23"/>
    </location>
</feature>
<proteinExistence type="predicted"/>
<feature type="compositionally biased region" description="Basic and acidic residues" evidence="1">
    <location>
        <begin position="543"/>
        <end position="564"/>
    </location>
</feature>
<gene>
    <name evidence="3" type="ORF">CM83_47145</name>
    <name evidence="2" type="ORF">CM83_47149</name>
</gene>
<evidence type="ECO:0000313" key="3">
    <source>
        <dbReference type="EMBL" id="JAG09206.1"/>
    </source>
</evidence>